<accession>A7VNU2</accession>
<sequence>MFGSNLDSYRERQEIIPTFRVNRSLVVTFSGFSIRIEVPFGKA</sequence>
<reference evidence="1 2" key="2">
    <citation type="submission" date="2007-08" db="EMBL/GenBank/DDBJ databases">
        <authorList>
            <person name="Fulton L."/>
            <person name="Clifton S."/>
            <person name="Fulton B."/>
            <person name="Xu J."/>
            <person name="Minx P."/>
            <person name="Pepin K.H."/>
            <person name="Johnson M."/>
            <person name="Thiruvilangam P."/>
            <person name="Bhonagiri V."/>
            <person name="Nash W.E."/>
            <person name="Wang C."/>
            <person name="Mardis E.R."/>
            <person name="Wilson R.K."/>
        </authorList>
    </citation>
    <scope>NUCLEOTIDE SEQUENCE [LARGE SCALE GENOMIC DNA]</scope>
    <source>
        <strain evidence="1 2">DSM 753</strain>
    </source>
</reference>
<name>A7VNU2_9FIRM</name>
<dbReference type="Proteomes" id="UP000003490">
    <property type="component" value="Unassembled WGS sequence"/>
</dbReference>
<gene>
    <name evidence="1" type="ORF">CLOLEP_00218</name>
</gene>
<proteinExistence type="predicted"/>
<protein>
    <submittedName>
        <fullName evidence="1">Uncharacterized protein</fullName>
    </submittedName>
</protein>
<comment type="caution">
    <text evidence="1">The sequence shown here is derived from an EMBL/GenBank/DDBJ whole genome shotgun (WGS) entry which is preliminary data.</text>
</comment>
<organism evidence="1 2">
    <name type="scientific">[Clostridium] leptum DSM 753</name>
    <dbReference type="NCBI Taxonomy" id="428125"/>
    <lineage>
        <taxon>Bacteria</taxon>
        <taxon>Bacillati</taxon>
        <taxon>Bacillota</taxon>
        <taxon>Clostridia</taxon>
        <taxon>Eubacteriales</taxon>
        <taxon>Oscillospiraceae</taxon>
        <taxon>Oscillospiraceae incertae sedis</taxon>
    </lineage>
</organism>
<evidence type="ECO:0000313" key="1">
    <source>
        <dbReference type="EMBL" id="EDO63002.1"/>
    </source>
</evidence>
<dbReference type="HOGENOM" id="CLU_3231804_0_0_9"/>
<evidence type="ECO:0000313" key="2">
    <source>
        <dbReference type="Proteomes" id="UP000003490"/>
    </source>
</evidence>
<dbReference type="EMBL" id="ABCB02000009">
    <property type="protein sequence ID" value="EDO63002.1"/>
    <property type="molecule type" value="Genomic_DNA"/>
</dbReference>
<dbReference type="AlphaFoldDB" id="A7VNU2"/>
<reference evidence="1 2" key="1">
    <citation type="submission" date="2007-08" db="EMBL/GenBank/DDBJ databases">
        <title>Draft genome sequence of Clostridium leptum (DSM 753).</title>
        <authorList>
            <person name="Sudarsanam P."/>
            <person name="Ley R."/>
            <person name="Guruge J."/>
            <person name="Turnbaugh P.J."/>
            <person name="Mahowald M."/>
            <person name="Liep D."/>
            <person name="Gordon J."/>
        </authorList>
    </citation>
    <scope>NUCLEOTIDE SEQUENCE [LARGE SCALE GENOMIC DNA]</scope>
    <source>
        <strain evidence="1 2">DSM 753</strain>
    </source>
</reference>